<keyword evidence="2" id="KW-1133">Transmembrane helix</keyword>
<feature type="compositionally biased region" description="Polar residues" evidence="1">
    <location>
        <begin position="312"/>
        <end position="330"/>
    </location>
</feature>
<dbReference type="EMBL" id="CVQI01003780">
    <property type="protein sequence ID" value="CRK13046.1"/>
    <property type="molecule type" value="Genomic_DNA"/>
</dbReference>
<feature type="region of interest" description="Disordered" evidence="1">
    <location>
        <begin position="420"/>
        <end position="495"/>
    </location>
</feature>
<proteinExistence type="predicted"/>
<evidence type="ECO:0000313" key="3">
    <source>
        <dbReference type="EMBL" id="CRK13046.1"/>
    </source>
</evidence>
<organism evidence="3 4">
    <name type="scientific">Verticillium longisporum</name>
    <name type="common">Verticillium dahliae var. longisporum</name>
    <dbReference type="NCBI Taxonomy" id="100787"/>
    <lineage>
        <taxon>Eukaryota</taxon>
        <taxon>Fungi</taxon>
        <taxon>Dikarya</taxon>
        <taxon>Ascomycota</taxon>
        <taxon>Pezizomycotina</taxon>
        <taxon>Sordariomycetes</taxon>
        <taxon>Hypocreomycetidae</taxon>
        <taxon>Glomerellales</taxon>
        <taxon>Plectosphaerellaceae</taxon>
        <taxon>Verticillium</taxon>
    </lineage>
</organism>
<feature type="transmembrane region" description="Helical" evidence="2">
    <location>
        <begin position="192"/>
        <end position="220"/>
    </location>
</feature>
<keyword evidence="2" id="KW-0812">Transmembrane</keyword>
<accession>A0A0G4KTN9</accession>
<feature type="region of interest" description="Disordered" evidence="1">
    <location>
        <begin position="13"/>
        <end position="47"/>
    </location>
</feature>
<feature type="compositionally biased region" description="Basic and acidic residues" evidence="1">
    <location>
        <begin position="259"/>
        <end position="273"/>
    </location>
</feature>
<feature type="transmembrane region" description="Helical" evidence="2">
    <location>
        <begin position="116"/>
        <end position="137"/>
    </location>
</feature>
<evidence type="ECO:0000313" key="4">
    <source>
        <dbReference type="Proteomes" id="UP000045706"/>
    </source>
</evidence>
<protein>
    <submittedName>
        <fullName evidence="3">Uncharacterized protein</fullName>
    </submittedName>
</protein>
<feature type="compositionally biased region" description="Polar residues" evidence="1">
    <location>
        <begin position="295"/>
        <end position="305"/>
    </location>
</feature>
<gene>
    <name evidence="3" type="ORF">BN1723_009900</name>
</gene>
<feature type="region of interest" description="Disordered" evidence="1">
    <location>
        <begin position="237"/>
        <end position="344"/>
    </location>
</feature>
<dbReference type="AlphaFoldDB" id="A0A0G4KTN9"/>
<evidence type="ECO:0000256" key="2">
    <source>
        <dbReference type="SAM" id="Phobius"/>
    </source>
</evidence>
<evidence type="ECO:0000256" key="1">
    <source>
        <dbReference type="SAM" id="MobiDB-lite"/>
    </source>
</evidence>
<feature type="transmembrane region" description="Helical" evidence="2">
    <location>
        <begin position="149"/>
        <end position="172"/>
    </location>
</feature>
<sequence>MGVQQPFLYEAMGSRGSGLPEKSFDPKAVTRASYTPKAPKPKKHDGPLISFNRHPDAHMVLSHRSTTYLALSPRMKGWIKGLRVLQLILRVFQFIGAAGLLTLLILLTGIPVVVGWVLRIAPGVVLLHCAYAIYHLSRSASSRTPASSAAYQIFAAVSDICIVPGYVFGALSVRNHGSSWTTRLSDANLVDYFVPAVGYTFLGAGALHLVSLSISIWLGLVFRRIASMPPDLNPLEDRFTSRAKHTRNKSSIATASTTESEKRLSTPLEDRRRSGLPYEDISQPPTIPFLRTRADSGSSFNSRNSVADFPSRQYQIIPGNSSPRNSVISTDTRRLSKPPSMHQGYYSQVPLEESETARSFTNVDLNAPASPHTGQQRVAKFTETWSASDSLISRTQHRNQLMNAAGRNRESYQKTYDALDKRYDVPDGDDSDSEHGKNYRVGHQSGDGDVGSLHPQPLRSNPPAPRNRLMAPYNSMHGSASPERKSHPRSFSGSHDIADEKHALNTGPTPPPHRTGSIQRESDFVAKPYGQLKPATPPIMIGSNRQVSSGNDYDGQPAGAFSRRNVSGKIAEEGRATLPPSRSRFSILNK</sequence>
<dbReference type="Proteomes" id="UP000045706">
    <property type="component" value="Unassembled WGS sequence"/>
</dbReference>
<keyword evidence="2" id="KW-0472">Membrane</keyword>
<name>A0A0G4KTN9_VERLO</name>
<reference evidence="4" key="1">
    <citation type="submission" date="2015-05" db="EMBL/GenBank/DDBJ databases">
        <authorList>
            <person name="Fogelqvist Johan"/>
        </authorList>
    </citation>
    <scope>NUCLEOTIDE SEQUENCE [LARGE SCALE GENOMIC DNA]</scope>
</reference>
<feature type="region of interest" description="Disordered" evidence="1">
    <location>
        <begin position="525"/>
        <end position="590"/>
    </location>
</feature>
<feature type="transmembrane region" description="Helical" evidence="2">
    <location>
        <begin position="84"/>
        <end position="110"/>
    </location>
</feature>